<dbReference type="GeneID" id="37022540"/>
<dbReference type="InParanoid" id="A0A316VMA8"/>
<dbReference type="Proteomes" id="UP000245771">
    <property type="component" value="Unassembled WGS sequence"/>
</dbReference>
<name>A0A316VMA8_9BASI</name>
<evidence type="ECO:0000256" key="2">
    <source>
        <dbReference type="SAM" id="SignalP"/>
    </source>
</evidence>
<dbReference type="RefSeq" id="XP_025358726.1">
    <property type="nucleotide sequence ID" value="XM_025500759.1"/>
</dbReference>
<dbReference type="EMBL" id="KZ819602">
    <property type="protein sequence ID" value="PWN38424.1"/>
    <property type="molecule type" value="Genomic_DNA"/>
</dbReference>
<feature type="chain" id="PRO_5016311955" evidence="2">
    <location>
        <begin position="27"/>
        <end position="382"/>
    </location>
</feature>
<reference evidence="3 4" key="1">
    <citation type="journal article" date="2018" name="Mol. Biol. Evol.">
        <title>Broad Genomic Sampling Reveals a Smut Pathogenic Ancestry of the Fungal Clade Ustilaginomycotina.</title>
        <authorList>
            <person name="Kijpornyongpan T."/>
            <person name="Mondo S.J."/>
            <person name="Barry K."/>
            <person name="Sandor L."/>
            <person name="Lee J."/>
            <person name="Lipzen A."/>
            <person name="Pangilinan J."/>
            <person name="LaButti K."/>
            <person name="Hainaut M."/>
            <person name="Henrissat B."/>
            <person name="Grigoriev I.V."/>
            <person name="Spatafora J.W."/>
            <person name="Aime M.C."/>
        </authorList>
    </citation>
    <scope>NUCLEOTIDE SEQUENCE [LARGE SCALE GENOMIC DNA]</scope>
    <source>
        <strain evidence="3 4">MCA 3882</strain>
    </source>
</reference>
<dbReference type="AlphaFoldDB" id="A0A316VMA8"/>
<keyword evidence="4" id="KW-1185">Reference proteome</keyword>
<feature type="signal peptide" evidence="2">
    <location>
        <begin position="1"/>
        <end position="26"/>
    </location>
</feature>
<feature type="region of interest" description="Disordered" evidence="1">
    <location>
        <begin position="197"/>
        <end position="242"/>
    </location>
</feature>
<proteinExistence type="predicted"/>
<protein>
    <submittedName>
        <fullName evidence="3">Uncharacterized protein</fullName>
    </submittedName>
</protein>
<evidence type="ECO:0000256" key="1">
    <source>
        <dbReference type="SAM" id="MobiDB-lite"/>
    </source>
</evidence>
<organism evidence="3 4">
    <name type="scientific">Meira miltonrushii</name>
    <dbReference type="NCBI Taxonomy" id="1280837"/>
    <lineage>
        <taxon>Eukaryota</taxon>
        <taxon>Fungi</taxon>
        <taxon>Dikarya</taxon>
        <taxon>Basidiomycota</taxon>
        <taxon>Ustilaginomycotina</taxon>
        <taxon>Exobasidiomycetes</taxon>
        <taxon>Exobasidiales</taxon>
        <taxon>Brachybasidiaceae</taxon>
        <taxon>Meira</taxon>
    </lineage>
</organism>
<sequence length="382" mass="41535">MTLKKAFFANALICICTLQFASESNAYDFTNFVTQQKAIPLPVNGQAIKSKSSSTFNNSNNFGQDIQSDRTIVPGQTPISWFFAKLYGNESPLEGDDGRRLDGATKMYFNMTDENLPQNGNGTALKDTLPAEESIKYNVSHLGLLDPFAKHSTKLSYDYKIEVGEPHNNGKGSIVSLLNGTIFPLGSVGAMSALGWRGGTNETHKPHAPGSNSTINSSNSTSSVSQNSTTHGNQTKTTNTTSIMPQDGLSGIWLAFTSQHALTGGYTLHSKQLSVANNAVYHNVTFRSNFTIDAHGVFDFTFTIGVVDERDQYLRLMAKNSTINNKKGRSGGGGGRMNNDEPVINPIRLEGPKCVELKGMNNTEAVFRMRCKGNKVHLFADI</sequence>
<keyword evidence="2" id="KW-0732">Signal</keyword>
<gene>
    <name evidence="3" type="ORF">FA14DRAFT_177699</name>
</gene>
<dbReference type="OrthoDB" id="10639985at2759"/>
<evidence type="ECO:0000313" key="3">
    <source>
        <dbReference type="EMBL" id="PWN38424.1"/>
    </source>
</evidence>
<evidence type="ECO:0000313" key="4">
    <source>
        <dbReference type="Proteomes" id="UP000245771"/>
    </source>
</evidence>
<feature type="compositionally biased region" description="Low complexity" evidence="1">
    <location>
        <begin position="211"/>
        <end position="241"/>
    </location>
</feature>
<accession>A0A316VMA8</accession>